<dbReference type="InterPro" id="IPR002182">
    <property type="entry name" value="NB-ARC"/>
</dbReference>
<gene>
    <name evidence="5" type="ORF">R1flu_003702</name>
</gene>
<evidence type="ECO:0000256" key="1">
    <source>
        <dbReference type="ARBA" id="ARBA00022737"/>
    </source>
</evidence>
<proteinExistence type="predicted"/>
<dbReference type="GO" id="GO:0006952">
    <property type="term" value="P:defense response"/>
    <property type="evidence" value="ECO:0007669"/>
    <property type="project" value="UniProtKB-KW"/>
</dbReference>
<evidence type="ECO:0000259" key="3">
    <source>
        <dbReference type="Pfam" id="PF00931"/>
    </source>
</evidence>
<evidence type="ECO:0000256" key="2">
    <source>
        <dbReference type="SAM" id="MobiDB-lite"/>
    </source>
</evidence>
<reference evidence="5 6" key="1">
    <citation type="submission" date="2024-09" db="EMBL/GenBank/DDBJ databases">
        <title>Chromosome-scale assembly of Riccia fluitans.</title>
        <authorList>
            <person name="Paukszto L."/>
            <person name="Sawicki J."/>
            <person name="Karawczyk K."/>
            <person name="Piernik-Szablinska J."/>
            <person name="Szczecinska M."/>
            <person name="Mazdziarz M."/>
        </authorList>
    </citation>
    <scope>NUCLEOTIDE SEQUENCE [LARGE SCALE GENOMIC DNA]</scope>
    <source>
        <strain evidence="5">Rf_01</strain>
        <tissue evidence="5">Aerial parts of the thallus</tissue>
    </source>
</reference>
<keyword evidence="6" id="KW-1185">Reference proteome</keyword>
<dbReference type="InterPro" id="IPR055414">
    <property type="entry name" value="LRR_R13L4/SHOC2-like"/>
</dbReference>
<evidence type="ECO:0000313" key="5">
    <source>
        <dbReference type="EMBL" id="KAL2623497.1"/>
    </source>
</evidence>
<feature type="region of interest" description="Disordered" evidence="2">
    <location>
        <begin position="1"/>
        <end position="52"/>
    </location>
</feature>
<dbReference type="Proteomes" id="UP001605036">
    <property type="component" value="Unassembled WGS sequence"/>
</dbReference>
<dbReference type="SUPFAM" id="SSF52058">
    <property type="entry name" value="L domain-like"/>
    <property type="match status" value="1"/>
</dbReference>
<comment type="caution">
    <text evidence="5">The sequence shown here is derived from an EMBL/GenBank/DDBJ whole genome shotgun (WGS) entry which is preliminary data.</text>
</comment>
<dbReference type="InterPro" id="IPR027417">
    <property type="entry name" value="P-loop_NTPase"/>
</dbReference>
<feature type="domain" description="NB-ARC" evidence="3">
    <location>
        <begin position="213"/>
        <end position="369"/>
    </location>
</feature>
<sequence>MESTRPELIEASGNKYNHQVSERGNRRPKLEDASSSRHHPSQPSPEQMSDGFYKFYEPDSAHAATLDIFFFHGLECEGSNLQDAHISSWRSTSEQEEETARLHEAFSELWRARTYRCTIFGLGEVESTPGSRRGRLHVREASSRFGDNYMTISSDHFSICKPSDKNSNKYKHLKDLIEDVQERVELERSQSLMVPKVTVGVDGLVTEVLGKHLRENRFVGFFGLGGVGKTTVAKIIFNKVCAKFEFTCFVEEIKLISGTKEEIKKKVWEKMCHHGRPVQSSRESSRDGWYQVVGKSMFLVFDDIEDHRHADLLQEIADINGMGESRFLLTSRDTQRLRGCEDDVHIIPLDHLDDQDAKKLFTTYAFPNQEPPKSFEGVIQEIVVGCGGLPLTLEVLGKYLRSEPKEEVWAEIPIALRKCEDIADLEQRVWAKLKLSYDKLPGDEVKNMFLDIACFFDHYDLSPFFRAWSANDAMKAWSVTYTSAHNRVKLLEERSLLKVSRSKNYEGFDYMEFHFHEHVRRMGQRIAQQEGRSYNLPRFSLPSDDYPYDDQIISQEGKELGKIVAHNIDFSANSRGVFAQDCAFCIMRQVWPKLTAIQYMTLTVDVKNCCNQCRNQTVALPSTLLLLYLSLRHTYVVTGRNSVHHMSGTLSFATCASLVRLKLWNCKNFGDLSELQQLRILEIADCSEAGNWATSLGELKSLERLRLTTIEEPFELLLPISFGRLTGLQYLSIWECKVTSIPASFRNLTSLQFLDVERIIGRQVIPIGSFRQLRVLDLTCWAIADLADLFRELTALEDLALHCEGISELPATLGNLTLLKELSVKCPVKVLPDSLGNLTNLERLELKYPIQSLPASFPNLTRLVTLALHCEHAGTKVTVQNWDSWETDNALEIWVKGHDAVPDVLRHLQWHLTKVKVFKLQCEHGATAVVVRNMINLVTLEIAVTGQQAVPDIIRNLQKLRRLKLSCSAVENNLVESFTGMSSLEDIQLKGICNLQALSGMIGQLSHLQSLSLSHLTNLYVIPESLGNIYSLQELKVKDCPIESLAESLGQLSSLRRLKTRRCKNLKKFCASVTY</sequence>
<dbReference type="AlphaFoldDB" id="A0ABD1YCS8"/>
<dbReference type="Gene3D" id="3.40.50.300">
    <property type="entry name" value="P-loop containing nucleotide triphosphate hydrolases"/>
    <property type="match status" value="1"/>
</dbReference>
<dbReference type="InterPro" id="IPR032675">
    <property type="entry name" value="LRR_dom_sf"/>
</dbReference>
<organism evidence="5 6">
    <name type="scientific">Riccia fluitans</name>
    <dbReference type="NCBI Taxonomy" id="41844"/>
    <lineage>
        <taxon>Eukaryota</taxon>
        <taxon>Viridiplantae</taxon>
        <taxon>Streptophyta</taxon>
        <taxon>Embryophyta</taxon>
        <taxon>Marchantiophyta</taxon>
        <taxon>Marchantiopsida</taxon>
        <taxon>Marchantiidae</taxon>
        <taxon>Marchantiales</taxon>
        <taxon>Ricciaceae</taxon>
        <taxon>Riccia</taxon>
    </lineage>
</organism>
<keyword evidence="1" id="KW-0677">Repeat</keyword>
<dbReference type="EMBL" id="JBHFFA010000006">
    <property type="protein sequence ID" value="KAL2623497.1"/>
    <property type="molecule type" value="Genomic_DNA"/>
</dbReference>
<evidence type="ECO:0000313" key="6">
    <source>
        <dbReference type="Proteomes" id="UP001605036"/>
    </source>
</evidence>
<evidence type="ECO:0000259" key="4">
    <source>
        <dbReference type="Pfam" id="PF23598"/>
    </source>
</evidence>
<feature type="domain" description="Disease resistance R13L4/SHOC-2-like LRR" evidence="4">
    <location>
        <begin position="767"/>
        <end position="973"/>
    </location>
</feature>
<dbReference type="PANTHER" id="PTHR36766">
    <property type="entry name" value="PLANT BROAD-SPECTRUM MILDEW RESISTANCE PROTEIN RPW8"/>
    <property type="match status" value="1"/>
</dbReference>
<protein>
    <recommendedName>
        <fullName evidence="7">NB-ARC domain-containing protein</fullName>
    </recommendedName>
</protein>
<dbReference type="InterPro" id="IPR042197">
    <property type="entry name" value="Apaf_helical"/>
</dbReference>
<evidence type="ECO:0008006" key="7">
    <source>
        <dbReference type="Google" id="ProtNLM"/>
    </source>
</evidence>
<dbReference type="PANTHER" id="PTHR36766:SF30">
    <property type="entry name" value="TIR-NBS TYPE DISEASE RESISTANCE PROTEIN-RELATED"/>
    <property type="match status" value="1"/>
</dbReference>
<dbReference type="Pfam" id="PF23598">
    <property type="entry name" value="LRR_14"/>
    <property type="match status" value="1"/>
</dbReference>
<dbReference type="Gene3D" id="3.80.10.10">
    <property type="entry name" value="Ribonuclease Inhibitor"/>
    <property type="match status" value="3"/>
</dbReference>
<dbReference type="Gene3D" id="1.10.8.430">
    <property type="entry name" value="Helical domain of apoptotic protease-activating factors"/>
    <property type="match status" value="1"/>
</dbReference>
<name>A0ABD1YCS8_9MARC</name>
<dbReference type="PRINTS" id="PR00364">
    <property type="entry name" value="DISEASERSIST"/>
</dbReference>
<dbReference type="Pfam" id="PF00931">
    <property type="entry name" value="NB-ARC"/>
    <property type="match status" value="1"/>
</dbReference>
<accession>A0ABD1YCS8</accession>
<dbReference type="SUPFAM" id="SSF52540">
    <property type="entry name" value="P-loop containing nucleoside triphosphate hydrolases"/>
    <property type="match status" value="1"/>
</dbReference>
<feature type="compositionally biased region" description="Basic and acidic residues" evidence="2">
    <location>
        <begin position="20"/>
        <end position="35"/>
    </location>
</feature>